<dbReference type="NCBIfam" id="TIGR00082">
    <property type="entry name" value="rbfA"/>
    <property type="match status" value="1"/>
</dbReference>
<comment type="function">
    <text evidence="2">One of several proteins that assist in the late maturation steps of the functional core of the 30S ribosomal subunit. Associates with free 30S ribosomal subunits (but not with 30S subunits that are part of 70S ribosomes or polysomes). Required for efficient processing of 16S rRNA. May interact with the 5'-terminal helix region of 16S rRNA.</text>
</comment>
<dbReference type="AlphaFoldDB" id="A0A2S2E1Q5"/>
<dbReference type="Gene3D" id="3.30.300.20">
    <property type="match status" value="1"/>
</dbReference>
<gene>
    <name evidence="2" type="primary">rbfA</name>
    <name evidence="4" type="ORF">HMF8227_01082</name>
</gene>
<dbReference type="HAMAP" id="MF_00003">
    <property type="entry name" value="RbfA"/>
    <property type="match status" value="1"/>
</dbReference>
<keyword evidence="1 2" id="KW-0690">Ribosome biogenesis</keyword>
<dbReference type="PANTHER" id="PTHR33515">
    <property type="entry name" value="RIBOSOME-BINDING FACTOR A, CHLOROPLASTIC-RELATED"/>
    <property type="match status" value="1"/>
</dbReference>
<evidence type="ECO:0000256" key="1">
    <source>
        <dbReference type="ARBA" id="ARBA00022517"/>
    </source>
</evidence>
<dbReference type="GO" id="GO:0030490">
    <property type="term" value="P:maturation of SSU-rRNA"/>
    <property type="evidence" value="ECO:0007669"/>
    <property type="project" value="UniProtKB-UniRule"/>
</dbReference>
<dbReference type="OrthoDB" id="307788at2"/>
<comment type="similarity">
    <text evidence="2">Belongs to the RbfA family.</text>
</comment>
<dbReference type="InterPro" id="IPR023799">
    <property type="entry name" value="RbfA_dom_sf"/>
</dbReference>
<proteinExistence type="inferred from homology"/>
<dbReference type="KEGG" id="salh:HMF8227_01082"/>
<evidence type="ECO:0000313" key="4">
    <source>
        <dbReference type="EMBL" id="AWL11568.1"/>
    </source>
</evidence>
<dbReference type="Proteomes" id="UP000245728">
    <property type="component" value="Chromosome"/>
</dbReference>
<keyword evidence="2" id="KW-0963">Cytoplasm</keyword>
<dbReference type="GO" id="GO:0005829">
    <property type="term" value="C:cytosol"/>
    <property type="evidence" value="ECO:0007669"/>
    <property type="project" value="TreeGrafter"/>
</dbReference>
<reference evidence="4 5" key="1">
    <citation type="submission" date="2018-05" db="EMBL/GenBank/DDBJ databases">
        <title>Salinimonas sp. HMF8227 Genome sequencing and assembly.</title>
        <authorList>
            <person name="Kang H."/>
            <person name="Kang J."/>
            <person name="Cha I."/>
            <person name="Kim H."/>
            <person name="Joh K."/>
        </authorList>
    </citation>
    <scope>NUCLEOTIDE SEQUENCE [LARGE SCALE GENOMIC DNA]</scope>
    <source>
        <strain evidence="4 5">HMF8227</strain>
    </source>
</reference>
<evidence type="ECO:0000313" key="5">
    <source>
        <dbReference type="Proteomes" id="UP000245728"/>
    </source>
</evidence>
<dbReference type="InterPro" id="IPR000238">
    <property type="entry name" value="RbfA"/>
</dbReference>
<sequence>MAREFSRTDRVAQVVHQEVASILQFEMKDRDPRLGLVTVSGAEVSKDLAHAKIYVTLFESDDEKVKEQLAILEENKGFIRSLLSKRLTSRTVPALRFLQDTSLTEGVRISSLVSKTVEEDRERARKAGRDPDAEESEES</sequence>
<name>A0A2S2E1Q5_9ALTE</name>
<protein>
    <recommendedName>
        <fullName evidence="2">Ribosome-binding factor A</fullName>
    </recommendedName>
</protein>
<comment type="subcellular location">
    <subcellularLocation>
        <location evidence="2">Cytoplasm</location>
    </subcellularLocation>
</comment>
<organism evidence="4 5">
    <name type="scientific">Saliniradius amylolyticus</name>
    <dbReference type="NCBI Taxonomy" id="2183582"/>
    <lineage>
        <taxon>Bacteria</taxon>
        <taxon>Pseudomonadati</taxon>
        <taxon>Pseudomonadota</taxon>
        <taxon>Gammaproteobacteria</taxon>
        <taxon>Alteromonadales</taxon>
        <taxon>Alteromonadaceae</taxon>
        <taxon>Saliniradius</taxon>
    </lineage>
</organism>
<dbReference type="SUPFAM" id="SSF89919">
    <property type="entry name" value="Ribosome-binding factor A, RbfA"/>
    <property type="match status" value="1"/>
</dbReference>
<evidence type="ECO:0000256" key="3">
    <source>
        <dbReference type="SAM" id="MobiDB-lite"/>
    </source>
</evidence>
<feature type="compositionally biased region" description="Basic and acidic residues" evidence="3">
    <location>
        <begin position="117"/>
        <end position="131"/>
    </location>
</feature>
<comment type="subunit">
    <text evidence="2">Monomer. Binds 30S ribosomal subunits, but not 50S ribosomal subunits or 70S ribosomes.</text>
</comment>
<dbReference type="Pfam" id="PF02033">
    <property type="entry name" value="RBFA"/>
    <property type="match status" value="1"/>
</dbReference>
<dbReference type="GO" id="GO:0043024">
    <property type="term" value="F:ribosomal small subunit binding"/>
    <property type="evidence" value="ECO:0007669"/>
    <property type="project" value="TreeGrafter"/>
</dbReference>
<dbReference type="PANTHER" id="PTHR33515:SF1">
    <property type="entry name" value="RIBOSOME-BINDING FACTOR A, CHLOROPLASTIC-RELATED"/>
    <property type="match status" value="1"/>
</dbReference>
<dbReference type="EMBL" id="CP029347">
    <property type="protein sequence ID" value="AWL11568.1"/>
    <property type="molecule type" value="Genomic_DNA"/>
</dbReference>
<feature type="region of interest" description="Disordered" evidence="3">
    <location>
        <begin position="117"/>
        <end position="139"/>
    </location>
</feature>
<dbReference type="RefSeq" id="WP_109339202.1">
    <property type="nucleotide sequence ID" value="NZ_CP029347.1"/>
</dbReference>
<dbReference type="InterPro" id="IPR015946">
    <property type="entry name" value="KH_dom-like_a/b"/>
</dbReference>
<keyword evidence="5" id="KW-1185">Reference proteome</keyword>
<accession>A0A2S2E1Q5</accession>
<evidence type="ECO:0000256" key="2">
    <source>
        <dbReference type="HAMAP-Rule" id="MF_00003"/>
    </source>
</evidence>